<dbReference type="InterPro" id="IPR037365">
    <property type="entry name" value="Slowmo/Ups"/>
</dbReference>
<proteinExistence type="predicted"/>
<dbReference type="AlphaFoldDB" id="A0AA38CHZ6"/>
<name>A0AA38CHZ6_TAXCH</name>
<dbReference type="PANTHER" id="PTHR11158">
    <property type="entry name" value="MSF1/PX19 RELATED"/>
    <property type="match status" value="1"/>
</dbReference>
<protein>
    <recommendedName>
        <fullName evidence="1">PRELI/MSF1 domain-containing protein</fullName>
    </recommendedName>
</protein>
<feature type="domain" description="PRELI/MSF1" evidence="1">
    <location>
        <begin position="103"/>
        <end position="167"/>
    </location>
</feature>
<dbReference type="PROSITE" id="PS50904">
    <property type="entry name" value="PRELI_MSF1"/>
    <property type="match status" value="1"/>
</dbReference>
<dbReference type="Proteomes" id="UP000824469">
    <property type="component" value="Unassembled WGS sequence"/>
</dbReference>
<accession>A0AA38CHZ6</accession>
<evidence type="ECO:0000313" key="3">
    <source>
        <dbReference type="Proteomes" id="UP000824469"/>
    </source>
</evidence>
<dbReference type="EMBL" id="JAHRHJ020000009">
    <property type="protein sequence ID" value="KAH9301821.1"/>
    <property type="molecule type" value="Genomic_DNA"/>
</dbReference>
<dbReference type="Pfam" id="PF04707">
    <property type="entry name" value="PRELI"/>
    <property type="match status" value="1"/>
</dbReference>
<gene>
    <name evidence="2" type="ORF">KI387_013404</name>
</gene>
<keyword evidence="3" id="KW-1185">Reference proteome</keyword>
<reference evidence="2 3" key="1">
    <citation type="journal article" date="2021" name="Nat. Plants">
        <title>The Taxus genome provides insights into paclitaxel biosynthesis.</title>
        <authorList>
            <person name="Xiong X."/>
            <person name="Gou J."/>
            <person name="Liao Q."/>
            <person name="Li Y."/>
            <person name="Zhou Q."/>
            <person name="Bi G."/>
            <person name="Li C."/>
            <person name="Du R."/>
            <person name="Wang X."/>
            <person name="Sun T."/>
            <person name="Guo L."/>
            <person name="Liang H."/>
            <person name="Lu P."/>
            <person name="Wu Y."/>
            <person name="Zhang Z."/>
            <person name="Ro D.K."/>
            <person name="Shang Y."/>
            <person name="Huang S."/>
            <person name="Yan J."/>
        </authorList>
    </citation>
    <scope>NUCLEOTIDE SEQUENCE [LARGE SCALE GENOMIC DNA]</scope>
    <source>
        <strain evidence="2">Ta-2019</strain>
    </source>
</reference>
<dbReference type="GO" id="GO:0005758">
    <property type="term" value="C:mitochondrial intermembrane space"/>
    <property type="evidence" value="ECO:0007669"/>
    <property type="project" value="InterPro"/>
</dbReference>
<sequence length="167" mass="19064">YAFTFADGVGVVRSSHMVVCLPTHVQIPQRHKPPRRWFTTRCGISARADTGGCFFRCRGQWLLRLLLTLMVVPLATDNGDKCKIPKWGLEIAWSTVRSGSEMVKGYRQEHVYKHPWERVSAASWRKFADPMNRSTLSHILEVDTVSRTLDCTSGRLYTTRLITVKTP</sequence>
<feature type="non-terminal residue" evidence="2">
    <location>
        <position position="167"/>
    </location>
</feature>
<comment type="caution">
    <text evidence="2">The sequence shown here is derived from an EMBL/GenBank/DDBJ whole genome shotgun (WGS) entry which is preliminary data.</text>
</comment>
<feature type="non-terminal residue" evidence="2">
    <location>
        <position position="1"/>
    </location>
</feature>
<evidence type="ECO:0000259" key="1">
    <source>
        <dbReference type="PROSITE" id="PS50904"/>
    </source>
</evidence>
<organism evidence="2 3">
    <name type="scientific">Taxus chinensis</name>
    <name type="common">Chinese yew</name>
    <name type="synonym">Taxus wallichiana var. chinensis</name>
    <dbReference type="NCBI Taxonomy" id="29808"/>
    <lineage>
        <taxon>Eukaryota</taxon>
        <taxon>Viridiplantae</taxon>
        <taxon>Streptophyta</taxon>
        <taxon>Embryophyta</taxon>
        <taxon>Tracheophyta</taxon>
        <taxon>Spermatophyta</taxon>
        <taxon>Pinopsida</taxon>
        <taxon>Pinidae</taxon>
        <taxon>Conifers II</taxon>
        <taxon>Cupressales</taxon>
        <taxon>Taxaceae</taxon>
        <taxon>Taxus</taxon>
    </lineage>
</organism>
<evidence type="ECO:0000313" key="2">
    <source>
        <dbReference type="EMBL" id="KAH9301821.1"/>
    </source>
</evidence>
<dbReference type="InterPro" id="IPR006797">
    <property type="entry name" value="PRELI/MSF1_dom"/>
</dbReference>